<dbReference type="Gene3D" id="3.40.50.1980">
    <property type="entry name" value="Nitrogenase molybdenum iron protein domain"/>
    <property type="match status" value="2"/>
</dbReference>
<dbReference type="PRINTS" id="PR00690">
    <property type="entry name" value="ADHESNFAMILY"/>
</dbReference>
<accession>A0ABY6CEA0</accession>
<dbReference type="InterPro" id="IPR006129">
    <property type="entry name" value="AdhesinB"/>
</dbReference>
<dbReference type="InterPro" id="IPR006127">
    <property type="entry name" value="ZnuA-like"/>
</dbReference>
<name>A0ABY6CEA0_9HYPH</name>
<dbReference type="PRINTS" id="PR00691">
    <property type="entry name" value="ADHESINB"/>
</dbReference>
<dbReference type="SUPFAM" id="SSF53807">
    <property type="entry name" value="Helical backbone' metal receptor"/>
    <property type="match status" value="1"/>
</dbReference>
<proteinExistence type="inferred from homology"/>
<evidence type="ECO:0000256" key="7">
    <source>
        <dbReference type="SAM" id="SignalP"/>
    </source>
</evidence>
<dbReference type="PANTHER" id="PTHR42953">
    <property type="entry name" value="HIGH-AFFINITY ZINC UPTAKE SYSTEM PROTEIN ZNUA-RELATED"/>
    <property type="match status" value="1"/>
</dbReference>
<feature type="chain" id="PRO_5045425871" evidence="7">
    <location>
        <begin position="23"/>
        <end position="302"/>
    </location>
</feature>
<evidence type="ECO:0000256" key="1">
    <source>
        <dbReference type="ARBA" id="ARBA00004196"/>
    </source>
</evidence>
<organism evidence="8 9">
    <name type="scientific">Devosia neptuniae</name>
    <dbReference type="NCBI Taxonomy" id="191302"/>
    <lineage>
        <taxon>Bacteria</taxon>
        <taxon>Pseudomonadati</taxon>
        <taxon>Pseudomonadota</taxon>
        <taxon>Alphaproteobacteria</taxon>
        <taxon>Hyphomicrobiales</taxon>
        <taxon>Devosiaceae</taxon>
        <taxon>Devosia</taxon>
    </lineage>
</organism>
<keyword evidence="4" id="KW-0479">Metal-binding</keyword>
<reference evidence="8 9" key="1">
    <citation type="submission" date="2022-09" db="EMBL/GenBank/DDBJ databases">
        <title>Interaction between co-microsymbionts with complementary sets of symbiotic genes in legume-rhizobium systems.</title>
        <authorList>
            <person name="Safronova V."/>
            <person name="Sazanova A."/>
            <person name="Afonin A."/>
            <person name="Chirak E."/>
        </authorList>
    </citation>
    <scope>NUCLEOTIDE SEQUENCE [LARGE SCALE GENOMIC DNA]</scope>
    <source>
        <strain evidence="8 9">A18/4-1</strain>
    </source>
</reference>
<gene>
    <name evidence="8" type="ORF">N8A98_04795</name>
</gene>
<dbReference type="Pfam" id="PF01297">
    <property type="entry name" value="ZnuA"/>
    <property type="match status" value="1"/>
</dbReference>
<dbReference type="CDD" id="cd01137">
    <property type="entry name" value="PsaA"/>
    <property type="match status" value="1"/>
</dbReference>
<dbReference type="InterPro" id="IPR006128">
    <property type="entry name" value="Lipoprotein_PsaA-like"/>
</dbReference>
<evidence type="ECO:0000313" key="8">
    <source>
        <dbReference type="EMBL" id="UXN70514.1"/>
    </source>
</evidence>
<evidence type="ECO:0000256" key="5">
    <source>
        <dbReference type="ARBA" id="ARBA00022729"/>
    </source>
</evidence>
<dbReference type="InterPro" id="IPR050492">
    <property type="entry name" value="Bact_metal-bind_prot9"/>
</dbReference>
<sequence>MFLKLITATLLTSAMLALPASAAEVKVVASFSILGDIVARVGGDRVELTTIVGANADTHVYEPKPADAQALSHAQVFFVNGLGFEGWLDRLVEATGFAGPVVVASEGVKTHAMAEEEHGHEGHDHGETDPHAWQSLKNGLLYVKNVAAGLCAVDPDGCAVYEANAAEYSTEISALDAKVIADIDTVPEAQRKVITTHDAFGYFGEEYGVEFLAPEGISTDSEASAADVGKLIEQIRADGVKALFIENMSDGRLIRQIASETGVTVGGELYADALSEPGQGAASYLGMFKHNVELLVPAMAGK</sequence>
<comment type="subcellular location">
    <subcellularLocation>
        <location evidence="1">Cell envelope</location>
    </subcellularLocation>
</comment>
<protein>
    <submittedName>
        <fullName evidence="8">Metal ABC transporter substrate-binding protein</fullName>
    </submittedName>
</protein>
<evidence type="ECO:0000256" key="6">
    <source>
        <dbReference type="RuleBase" id="RU003512"/>
    </source>
</evidence>
<dbReference type="PANTHER" id="PTHR42953:SF1">
    <property type="entry name" value="METAL-BINDING PROTEIN HI_0362-RELATED"/>
    <property type="match status" value="1"/>
</dbReference>
<keyword evidence="5 7" id="KW-0732">Signal</keyword>
<evidence type="ECO:0000256" key="3">
    <source>
        <dbReference type="ARBA" id="ARBA00022448"/>
    </source>
</evidence>
<evidence type="ECO:0000256" key="4">
    <source>
        <dbReference type="ARBA" id="ARBA00022723"/>
    </source>
</evidence>
<comment type="similarity">
    <text evidence="2 6">Belongs to the bacterial solute-binding protein 9 family.</text>
</comment>
<dbReference type="EMBL" id="CP104965">
    <property type="protein sequence ID" value="UXN70514.1"/>
    <property type="molecule type" value="Genomic_DNA"/>
</dbReference>
<feature type="signal peptide" evidence="7">
    <location>
        <begin position="1"/>
        <end position="22"/>
    </location>
</feature>
<keyword evidence="3 6" id="KW-0813">Transport</keyword>
<dbReference type="Proteomes" id="UP001061862">
    <property type="component" value="Chromosome"/>
</dbReference>
<dbReference type="RefSeq" id="WP_262169590.1">
    <property type="nucleotide sequence ID" value="NZ_CP104965.1"/>
</dbReference>
<keyword evidence="9" id="KW-1185">Reference proteome</keyword>
<evidence type="ECO:0000313" key="9">
    <source>
        <dbReference type="Proteomes" id="UP001061862"/>
    </source>
</evidence>
<evidence type="ECO:0000256" key="2">
    <source>
        <dbReference type="ARBA" id="ARBA00011028"/>
    </source>
</evidence>